<dbReference type="AlphaFoldDB" id="A0A4R5KK26"/>
<reference evidence="2 3" key="1">
    <citation type="submission" date="2019-03" db="EMBL/GenBank/DDBJ databases">
        <title>This is whole genome sequence of Paenibacillus sp MS74 strain.</title>
        <authorList>
            <person name="Trinh H.N."/>
        </authorList>
    </citation>
    <scope>NUCLEOTIDE SEQUENCE [LARGE SCALE GENOMIC DNA]</scope>
    <source>
        <strain evidence="2 3">MS74</strain>
    </source>
</reference>
<proteinExistence type="predicted"/>
<feature type="compositionally biased region" description="Polar residues" evidence="1">
    <location>
        <begin position="1"/>
        <end position="33"/>
    </location>
</feature>
<dbReference type="Proteomes" id="UP000295636">
    <property type="component" value="Unassembled WGS sequence"/>
</dbReference>
<dbReference type="EMBL" id="SMRT01000011">
    <property type="protein sequence ID" value="TDF95185.1"/>
    <property type="molecule type" value="Genomic_DNA"/>
</dbReference>
<name>A0A4R5KK26_9BACL</name>
<gene>
    <name evidence="2" type="ORF">E1757_21930</name>
</gene>
<dbReference type="RefSeq" id="WP_133232094.1">
    <property type="nucleotide sequence ID" value="NZ_SMRT01000011.1"/>
</dbReference>
<accession>A0A4R5KK26</accession>
<keyword evidence="3" id="KW-1185">Reference proteome</keyword>
<protein>
    <submittedName>
        <fullName evidence="2">Uncharacterized protein</fullName>
    </submittedName>
</protein>
<evidence type="ECO:0000313" key="2">
    <source>
        <dbReference type="EMBL" id="TDF95185.1"/>
    </source>
</evidence>
<sequence length="59" mass="6316">MAFQSTFAKSANNQSPTNLPNYPENENGQTNGSVEEDTSVEMLPDLIHVGSVNGIADMC</sequence>
<evidence type="ECO:0000256" key="1">
    <source>
        <dbReference type="SAM" id="MobiDB-lite"/>
    </source>
</evidence>
<organism evidence="2 3">
    <name type="scientific">Paenibacillus piri</name>
    <dbReference type="NCBI Taxonomy" id="2547395"/>
    <lineage>
        <taxon>Bacteria</taxon>
        <taxon>Bacillati</taxon>
        <taxon>Bacillota</taxon>
        <taxon>Bacilli</taxon>
        <taxon>Bacillales</taxon>
        <taxon>Paenibacillaceae</taxon>
        <taxon>Paenibacillus</taxon>
    </lineage>
</organism>
<dbReference type="OrthoDB" id="2656948at2"/>
<feature type="region of interest" description="Disordered" evidence="1">
    <location>
        <begin position="1"/>
        <end position="42"/>
    </location>
</feature>
<comment type="caution">
    <text evidence="2">The sequence shown here is derived from an EMBL/GenBank/DDBJ whole genome shotgun (WGS) entry which is preliminary data.</text>
</comment>
<evidence type="ECO:0000313" key="3">
    <source>
        <dbReference type="Proteomes" id="UP000295636"/>
    </source>
</evidence>